<dbReference type="Gene3D" id="1.20.1610.10">
    <property type="entry name" value="alpha-1,2-mannosidases domains"/>
    <property type="match status" value="1"/>
</dbReference>
<gene>
    <name evidence="4" type="ORF">M1L60_35795</name>
</gene>
<feature type="region of interest" description="Disordered" evidence="1">
    <location>
        <begin position="765"/>
        <end position="793"/>
    </location>
</feature>
<feature type="region of interest" description="Disordered" evidence="1">
    <location>
        <begin position="1"/>
        <end position="40"/>
    </location>
</feature>
<organism evidence="4 5">
    <name type="scientific">Paractinoplanes aksuensis</name>
    <dbReference type="NCBI Taxonomy" id="2939490"/>
    <lineage>
        <taxon>Bacteria</taxon>
        <taxon>Bacillati</taxon>
        <taxon>Actinomycetota</taxon>
        <taxon>Actinomycetes</taxon>
        <taxon>Micromonosporales</taxon>
        <taxon>Micromonosporaceae</taxon>
        <taxon>Paractinoplanes</taxon>
    </lineage>
</organism>
<dbReference type="GO" id="GO:0016798">
    <property type="term" value="F:hydrolase activity, acting on glycosyl bonds"/>
    <property type="evidence" value="ECO:0007669"/>
    <property type="project" value="UniProtKB-KW"/>
</dbReference>
<evidence type="ECO:0000259" key="2">
    <source>
        <dbReference type="Pfam" id="PF07971"/>
    </source>
</evidence>
<dbReference type="Proteomes" id="UP001523369">
    <property type="component" value="Unassembled WGS sequence"/>
</dbReference>
<keyword evidence="4" id="KW-0326">Glycosidase</keyword>
<keyword evidence="4" id="KW-0378">Hydrolase</keyword>
<dbReference type="PANTHER" id="PTHR12143">
    <property type="entry name" value="PEPTIDE N-GLYCANASE PNGASE -RELATED"/>
    <property type="match status" value="1"/>
</dbReference>
<proteinExistence type="predicted"/>
<dbReference type="InterPro" id="IPR012939">
    <property type="entry name" value="Glyco_hydro_92"/>
</dbReference>
<feature type="compositionally biased region" description="Polar residues" evidence="1">
    <location>
        <begin position="27"/>
        <end position="39"/>
    </location>
</feature>
<dbReference type="Pfam" id="PF07971">
    <property type="entry name" value="Glyco_hydro_92"/>
    <property type="match status" value="1"/>
</dbReference>
<dbReference type="EC" id="3.2.1.-" evidence="4"/>
<dbReference type="Gene3D" id="2.70.98.10">
    <property type="match status" value="1"/>
</dbReference>
<name>A0ABT1DYW7_9ACTN</name>
<evidence type="ECO:0000259" key="3">
    <source>
        <dbReference type="Pfam" id="PF17678"/>
    </source>
</evidence>
<dbReference type="InterPro" id="IPR014718">
    <property type="entry name" value="GH-type_carb-bd"/>
</dbReference>
<sequence>MADEDPQRSPPRSGEERIPHPSRFCPRSTSDLGCSSDRNLPTPAPGYVRGILDNVDPFIGTAATNLPPARGLAGTWWFPKPQVGNTHPGATAPLGMVSACAYSGAYPTGYGLYTKNTEGVPETMFERVQASGFTHFQQSGTGAIRKYYNYVRVTPMVQPLDDLGQSWALRDEEASPGYYAATLGTGIRSEITVGEKVAVHRYTFPAHSSARVVIDLSCGGLATELGRTVPLRAQIESMGYGRAQGTVVMEGVPLSVHAEVDSPGWRQMLWYDRRLIDGGTRLDFDSIRHTNLRPFGLLFMGSTRADQTIEVRLGFSLRGSDQARANLERECGSDRPAFTAVRAKTRARWREHLGKVQVEGGTPARRTVLSTALYHSLIKPCFGDDESPFWPDAGPYAFDVCTMWDIYKTQIPLLSVLVPERAADLLESLIRVCEEEGNFPIGYRMAHGADRFFRQASALAHTALADAHALGTSRIDWAWALVHMVDDLRRMYGEDFHEHGVVHPISHTLDLALGYHCTARVARALNDHRLAAELEERSRGWVNAFAPDSGLLKNSEFYEGGKWNYSFRLLHDMRARIEVAGGDARFIKKLDRFFGFKADPVKQPGRRPSAAEMAAGYALKRFEGLNNEPDMEAPWAYHYAGRPDRTAQIVHSALTWQFGTGPGGLPGNDDSGGLSSWYVWASLGLFPVAGQQLFLVNTPAFASATIQGPGGEFHIETSGHRETPIGVDGLDHEPPPLYVQEATLNGKPLPGTHLSAADVHRGGRLHLRLGPEPSSWGSGNRPPSVSDPLEVPR</sequence>
<dbReference type="InterPro" id="IPR005887">
    <property type="entry name" value="GH92_a_mannosidase_put"/>
</dbReference>
<dbReference type="Gene3D" id="3.30.2080.10">
    <property type="entry name" value="GH92 mannosidase domain"/>
    <property type="match status" value="1"/>
</dbReference>
<evidence type="ECO:0000313" key="4">
    <source>
        <dbReference type="EMBL" id="MCO8275955.1"/>
    </source>
</evidence>
<feature type="domain" description="Glycosyl hydrolase family 92" evidence="2">
    <location>
        <begin position="322"/>
        <end position="770"/>
    </location>
</feature>
<dbReference type="Gene3D" id="1.20.1050.60">
    <property type="entry name" value="alpha-1,2-mannosidase"/>
    <property type="match status" value="1"/>
</dbReference>
<evidence type="ECO:0000313" key="5">
    <source>
        <dbReference type="Proteomes" id="UP001523369"/>
    </source>
</evidence>
<dbReference type="InterPro" id="IPR050883">
    <property type="entry name" value="PNGase"/>
</dbReference>
<dbReference type="InterPro" id="IPR041371">
    <property type="entry name" value="GH92_N"/>
</dbReference>
<protein>
    <submittedName>
        <fullName evidence="4">GH92 family glycosyl hydrolase</fullName>
        <ecNumber evidence="4">3.2.1.-</ecNumber>
    </submittedName>
</protein>
<feature type="domain" description="Glycosyl hydrolase family 92 N-terminal" evidence="3">
    <location>
        <begin position="55"/>
        <end position="316"/>
    </location>
</feature>
<comment type="caution">
    <text evidence="4">The sequence shown here is derived from an EMBL/GenBank/DDBJ whole genome shotgun (WGS) entry which is preliminary data.</text>
</comment>
<dbReference type="EMBL" id="JAMYJR010000040">
    <property type="protein sequence ID" value="MCO8275955.1"/>
    <property type="molecule type" value="Genomic_DNA"/>
</dbReference>
<evidence type="ECO:0000256" key="1">
    <source>
        <dbReference type="SAM" id="MobiDB-lite"/>
    </source>
</evidence>
<reference evidence="4 5" key="1">
    <citation type="submission" date="2022-06" db="EMBL/GenBank/DDBJ databases">
        <title>New Species of the Genus Actinoplanes, ActinopZanes ferrugineus.</title>
        <authorList>
            <person name="Ding P."/>
        </authorList>
    </citation>
    <scope>NUCLEOTIDE SEQUENCE [LARGE SCALE GENOMIC DNA]</scope>
    <source>
        <strain evidence="4 5">TRM88003</strain>
    </source>
</reference>
<dbReference type="SUPFAM" id="SSF48208">
    <property type="entry name" value="Six-hairpin glycosidases"/>
    <property type="match status" value="1"/>
</dbReference>
<dbReference type="NCBIfam" id="TIGR01180">
    <property type="entry name" value="aman2_put"/>
    <property type="match status" value="1"/>
</dbReference>
<dbReference type="RefSeq" id="WP_253241988.1">
    <property type="nucleotide sequence ID" value="NZ_JAMYJR010000040.1"/>
</dbReference>
<dbReference type="Pfam" id="PF17678">
    <property type="entry name" value="Glyco_hydro_92N"/>
    <property type="match status" value="1"/>
</dbReference>
<keyword evidence="5" id="KW-1185">Reference proteome</keyword>
<accession>A0ABT1DYW7</accession>
<dbReference type="PANTHER" id="PTHR12143:SF43">
    <property type="entry name" value="PUTATIVE-RELATED"/>
    <property type="match status" value="1"/>
</dbReference>
<dbReference type="InterPro" id="IPR008928">
    <property type="entry name" value="6-hairpin_glycosidase_sf"/>
</dbReference>